<accession>A0A1G2I631</accession>
<dbReference type="GO" id="GO:0006352">
    <property type="term" value="P:DNA-templated transcription initiation"/>
    <property type="evidence" value="ECO:0007669"/>
    <property type="project" value="InterPro"/>
</dbReference>
<dbReference type="InterPro" id="IPR007630">
    <property type="entry name" value="RNA_pol_sigma70_r4"/>
</dbReference>
<dbReference type="Pfam" id="PF04542">
    <property type="entry name" value="Sigma70_r2"/>
    <property type="match status" value="1"/>
</dbReference>
<dbReference type="Gene3D" id="1.10.601.10">
    <property type="entry name" value="RNA Polymerase Primary Sigma Factor"/>
    <property type="match status" value="1"/>
</dbReference>
<dbReference type="InterPro" id="IPR014284">
    <property type="entry name" value="RNA_pol_sigma-70_dom"/>
</dbReference>
<dbReference type="Gene3D" id="1.10.10.10">
    <property type="entry name" value="Winged helix-like DNA-binding domain superfamily/Winged helix DNA-binding domain"/>
    <property type="match status" value="2"/>
</dbReference>
<evidence type="ECO:0000256" key="4">
    <source>
        <dbReference type="ARBA" id="ARBA00023163"/>
    </source>
</evidence>
<feature type="domain" description="RNA polymerase sigma-70 region 3" evidence="5">
    <location>
        <begin position="161"/>
        <end position="228"/>
    </location>
</feature>
<dbReference type="InterPro" id="IPR007627">
    <property type="entry name" value="RNA_pol_sigma70_r2"/>
</dbReference>
<organism evidence="8 9">
    <name type="scientific">Candidatus Staskawiczbacteria bacterium RIFCSPHIGHO2_12_FULL_38_11</name>
    <dbReference type="NCBI Taxonomy" id="1802209"/>
    <lineage>
        <taxon>Bacteria</taxon>
        <taxon>Candidatus Staskawicziibacteriota</taxon>
    </lineage>
</organism>
<dbReference type="GO" id="GO:0003677">
    <property type="term" value="F:DNA binding"/>
    <property type="evidence" value="ECO:0007669"/>
    <property type="project" value="UniProtKB-KW"/>
</dbReference>
<dbReference type="InterPro" id="IPR013325">
    <property type="entry name" value="RNA_pol_sigma_r2"/>
</dbReference>
<protein>
    <recommendedName>
        <fullName evidence="10">RNA polymerase sigma-70 domain-containing protein</fullName>
    </recommendedName>
</protein>
<dbReference type="InterPro" id="IPR013324">
    <property type="entry name" value="RNA_pol_sigma_r3/r4-like"/>
</dbReference>
<evidence type="ECO:0000259" key="6">
    <source>
        <dbReference type="Pfam" id="PF04542"/>
    </source>
</evidence>
<evidence type="ECO:0008006" key="10">
    <source>
        <dbReference type="Google" id="ProtNLM"/>
    </source>
</evidence>
<dbReference type="InterPro" id="IPR000943">
    <property type="entry name" value="RNA_pol_sigma70"/>
</dbReference>
<dbReference type="Pfam" id="PF04539">
    <property type="entry name" value="Sigma70_r3"/>
    <property type="match status" value="1"/>
</dbReference>
<sequence>MAGNFSPLGIYFKEIGNKPILDQGQVNELAKIVKEKRDLEERLEETTKKDVLCGVNEVQKEELIRVIQAGKASEKKLVESNLKLITYFAKQYLYRSGILSLDDLIQEGSRGLIRAAEKFDSSLGANFATYANYWIRQSIRRAITNNARTIRVPAHQASKVYNYEKAAEHLLKKLYRPPLVQEIADYMGLSVDEVNDMRQISIGIVSLKDSISEGCEKSLLNRMRQEQEANPFETDVAYTKNIIKDAMKTRLKDREKEVIRMRFGMDGNSEHTLEAIGIKLKVGKERAHQILKSALEKLKQEKKLADLL</sequence>
<proteinExistence type="predicted"/>
<evidence type="ECO:0000256" key="1">
    <source>
        <dbReference type="ARBA" id="ARBA00023015"/>
    </source>
</evidence>
<dbReference type="InterPro" id="IPR050239">
    <property type="entry name" value="Sigma-70_RNA_pol_init_factors"/>
</dbReference>
<dbReference type="AlphaFoldDB" id="A0A1G2I631"/>
<dbReference type="EMBL" id="MHOV01000018">
    <property type="protein sequence ID" value="OGZ70139.1"/>
    <property type="molecule type" value="Genomic_DNA"/>
</dbReference>
<dbReference type="InterPro" id="IPR007624">
    <property type="entry name" value="RNA_pol_sigma70_r3"/>
</dbReference>
<dbReference type="GO" id="GO:0016987">
    <property type="term" value="F:sigma factor activity"/>
    <property type="evidence" value="ECO:0007669"/>
    <property type="project" value="UniProtKB-KW"/>
</dbReference>
<dbReference type="PIRSF" id="PIRSF000770">
    <property type="entry name" value="RNA_pol_sigma-SigE/K"/>
    <property type="match status" value="1"/>
</dbReference>
<evidence type="ECO:0000259" key="5">
    <source>
        <dbReference type="Pfam" id="PF04539"/>
    </source>
</evidence>
<gene>
    <name evidence="8" type="ORF">A3F47_02235</name>
</gene>
<dbReference type="PANTHER" id="PTHR30603">
    <property type="entry name" value="RNA POLYMERASE SIGMA FACTOR RPO"/>
    <property type="match status" value="1"/>
</dbReference>
<reference evidence="8 9" key="1">
    <citation type="journal article" date="2016" name="Nat. Commun.">
        <title>Thousands of microbial genomes shed light on interconnected biogeochemical processes in an aquifer system.</title>
        <authorList>
            <person name="Anantharaman K."/>
            <person name="Brown C.T."/>
            <person name="Hug L.A."/>
            <person name="Sharon I."/>
            <person name="Castelle C.J."/>
            <person name="Probst A.J."/>
            <person name="Thomas B.C."/>
            <person name="Singh A."/>
            <person name="Wilkins M.J."/>
            <person name="Karaoz U."/>
            <person name="Brodie E.L."/>
            <person name="Williams K.H."/>
            <person name="Hubbard S.S."/>
            <person name="Banfield J.F."/>
        </authorList>
    </citation>
    <scope>NUCLEOTIDE SEQUENCE [LARGE SCALE GENOMIC DNA]</scope>
</reference>
<dbReference type="Proteomes" id="UP000179214">
    <property type="component" value="Unassembled WGS sequence"/>
</dbReference>
<keyword evidence="2" id="KW-0731">Sigma factor</keyword>
<dbReference type="PRINTS" id="PR00046">
    <property type="entry name" value="SIGMA70FCT"/>
</dbReference>
<dbReference type="PANTHER" id="PTHR30603:SF60">
    <property type="entry name" value="RNA POLYMERASE SIGMA FACTOR RPOD"/>
    <property type="match status" value="1"/>
</dbReference>
<name>A0A1G2I631_9BACT</name>
<evidence type="ECO:0000313" key="9">
    <source>
        <dbReference type="Proteomes" id="UP000179214"/>
    </source>
</evidence>
<keyword evidence="3" id="KW-0238">DNA-binding</keyword>
<dbReference type="Pfam" id="PF04545">
    <property type="entry name" value="Sigma70_r4"/>
    <property type="match status" value="1"/>
</dbReference>
<evidence type="ECO:0000313" key="8">
    <source>
        <dbReference type="EMBL" id="OGZ70139.1"/>
    </source>
</evidence>
<feature type="domain" description="RNA polymerase sigma-70 region 4" evidence="7">
    <location>
        <begin position="250"/>
        <end position="300"/>
    </location>
</feature>
<dbReference type="NCBIfam" id="TIGR02937">
    <property type="entry name" value="sigma70-ECF"/>
    <property type="match status" value="1"/>
</dbReference>
<dbReference type="InterPro" id="IPR036388">
    <property type="entry name" value="WH-like_DNA-bd_sf"/>
</dbReference>
<keyword evidence="1" id="KW-0805">Transcription regulation</keyword>
<evidence type="ECO:0000256" key="3">
    <source>
        <dbReference type="ARBA" id="ARBA00023125"/>
    </source>
</evidence>
<comment type="caution">
    <text evidence="8">The sequence shown here is derived from an EMBL/GenBank/DDBJ whole genome shotgun (WGS) entry which is preliminary data.</text>
</comment>
<evidence type="ECO:0000259" key="7">
    <source>
        <dbReference type="Pfam" id="PF04545"/>
    </source>
</evidence>
<dbReference type="SUPFAM" id="SSF88659">
    <property type="entry name" value="Sigma3 and sigma4 domains of RNA polymerase sigma factors"/>
    <property type="match status" value="2"/>
</dbReference>
<dbReference type="CDD" id="cd06171">
    <property type="entry name" value="Sigma70_r4"/>
    <property type="match status" value="1"/>
</dbReference>
<feature type="domain" description="RNA polymerase sigma-70 region 2" evidence="6">
    <location>
        <begin position="77"/>
        <end position="149"/>
    </location>
</feature>
<keyword evidence="4" id="KW-0804">Transcription</keyword>
<dbReference type="SUPFAM" id="SSF88946">
    <property type="entry name" value="Sigma2 domain of RNA polymerase sigma factors"/>
    <property type="match status" value="1"/>
</dbReference>
<evidence type="ECO:0000256" key="2">
    <source>
        <dbReference type="ARBA" id="ARBA00023082"/>
    </source>
</evidence>